<name>A0A0N1I9E8_LEPSE</name>
<dbReference type="InterPro" id="IPR036291">
    <property type="entry name" value="NAD(P)-bd_dom_sf"/>
</dbReference>
<sequence length="333" mass="35577">MMRAVTLKGFGGTEVLQISPVPRPTIAGPRDVLVRVKAAGINRADAMQRQGHYPPPKGSSELLGLEVSGVIEQVGPDVKRFKEGDKVMALLSGGGYAEYAVAHEGSVMHIPQGYSFIEAASIPEAFLTAWQALKFHGNVRKGNHVLIHAGASGVGTAASQVVEKYFEAVAVTTSSDAKVEVCKKFASINLSRTPDENGLCFAPKVKKALGEAAIDVVVDCVFGGSYISEDAAVLAEDGRIVVLAFMGGSRVDLDFSQLFMQRAHLIFSKLRNQPNEYKENLVTTFEQEVVPLLSARKIVAVANASYPLEEVAQAHAHLDNGKDGGKIVLTFDG</sequence>
<dbReference type="InterPro" id="IPR011032">
    <property type="entry name" value="GroES-like_sf"/>
</dbReference>
<organism evidence="4 5">
    <name type="scientific">Leptomonas seymouri</name>
    <dbReference type="NCBI Taxonomy" id="5684"/>
    <lineage>
        <taxon>Eukaryota</taxon>
        <taxon>Discoba</taxon>
        <taxon>Euglenozoa</taxon>
        <taxon>Kinetoplastea</taxon>
        <taxon>Metakinetoplastina</taxon>
        <taxon>Trypanosomatida</taxon>
        <taxon>Trypanosomatidae</taxon>
        <taxon>Leishmaniinae</taxon>
        <taxon>Leptomonas</taxon>
    </lineage>
</organism>
<evidence type="ECO:0000256" key="2">
    <source>
        <dbReference type="ARBA" id="ARBA00023002"/>
    </source>
</evidence>
<dbReference type="SMART" id="SM00829">
    <property type="entry name" value="PKS_ER"/>
    <property type="match status" value="1"/>
</dbReference>
<dbReference type="Proteomes" id="UP000038009">
    <property type="component" value="Unassembled WGS sequence"/>
</dbReference>
<evidence type="ECO:0000256" key="1">
    <source>
        <dbReference type="ARBA" id="ARBA00022857"/>
    </source>
</evidence>
<dbReference type="PANTHER" id="PTHR48106:SF18">
    <property type="entry name" value="QUINONE OXIDOREDUCTASE PIG3"/>
    <property type="match status" value="1"/>
</dbReference>
<dbReference type="NCBIfam" id="TIGR02824">
    <property type="entry name" value="quinone_pig3"/>
    <property type="match status" value="1"/>
</dbReference>
<dbReference type="GO" id="GO:0070402">
    <property type="term" value="F:NADPH binding"/>
    <property type="evidence" value="ECO:0007669"/>
    <property type="project" value="TreeGrafter"/>
</dbReference>
<evidence type="ECO:0000313" key="4">
    <source>
        <dbReference type="EMBL" id="KPI89831.1"/>
    </source>
</evidence>
<dbReference type="Gene3D" id="3.40.50.720">
    <property type="entry name" value="NAD(P)-binding Rossmann-like Domain"/>
    <property type="match status" value="1"/>
</dbReference>
<feature type="domain" description="Enoyl reductase (ER)" evidence="3">
    <location>
        <begin position="11"/>
        <end position="329"/>
    </location>
</feature>
<protein>
    <recommendedName>
        <fullName evidence="3">Enoyl reductase (ER) domain-containing protein</fullName>
    </recommendedName>
</protein>
<reference evidence="4 5" key="1">
    <citation type="journal article" date="2015" name="PLoS Pathog.">
        <title>Leptomonas seymouri: Adaptations to the Dixenous Life Cycle Analyzed by Genome Sequencing, Transcriptome Profiling and Co-infection with Leishmania donovani.</title>
        <authorList>
            <person name="Kraeva N."/>
            <person name="Butenko A."/>
            <person name="Hlavacova J."/>
            <person name="Kostygov A."/>
            <person name="Myskova J."/>
            <person name="Grybchuk D."/>
            <person name="Lestinova T."/>
            <person name="Votypka J."/>
            <person name="Volf P."/>
            <person name="Opperdoes F."/>
            <person name="Flegontov P."/>
            <person name="Lukes J."/>
            <person name="Yurchenko V."/>
        </authorList>
    </citation>
    <scope>NUCLEOTIDE SEQUENCE [LARGE SCALE GENOMIC DNA]</scope>
    <source>
        <strain evidence="4 5">ATCC 30220</strain>
    </source>
</reference>
<evidence type="ECO:0000259" key="3">
    <source>
        <dbReference type="SMART" id="SM00829"/>
    </source>
</evidence>
<evidence type="ECO:0000313" key="5">
    <source>
        <dbReference type="Proteomes" id="UP000038009"/>
    </source>
</evidence>
<dbReference type="InterPro" id="IPR020843">
    <property type="entry name" value="ER"/>
</dbReference>
<accession>A0A0N1I9E8</accession>
<keyword evidence="2" id="KW-0560">Oxidoreductase</keyword>
<dbReference type="OrthoDB" id="3509362at2759"/>
<keyword evidence="1" id="KW-0521">NADP</keyword>
<dbReference type="VEuPathDB" id="TriTrypDB:Lsey_0016_0480"/>
<dbReference type="InterPro" id="IPR014189">
    <property type="entry name" value="Quinone_OxRdtase_PIG3"/>
</dbReference>
<dbReference type="AlphaFoldDB" id="A0A0N1I9E8"/>
<dbReference type="Gene3D" id="3.90.180.10">
    <property type="entry name" value="Medium-chain alcohol dehydrogenases, catalytic domain"/>
    <property type="match status" value="1"/>
</dbReference>
<dbReference type="CDD" id="cd05276">
    <property type="entry name" value="p53_inducible_oxidoreductase"/>
    <property type="match status" value="1"/>
</dbReference>
<dbReference type="SUPFAM" id="SSF50129">
    <property type="entry name" value="GroES-like"/>
    <property type="match status" value="1"/>
</dbReference>
<dbReference type="OMA" id="DWSWEYA"/>
<keyword evidence="5" id="KW-1185">Reference proteome</keyword>
<dbReference type="EMBL" id="LJSK01000016">
    <property type="protein sequence ID" value="KPI89831.1"/>
    <property type="molecule type" value="Genomic_DNA"/>
</dbReference>
<gene>
    <name evidence="4" type="ORF">ABL78_1094</name>
</gene>
<dbReference type="Pfam" id="PF13602">
    <property type="entry name" value="ADH_zinc_N_2"/>
    <property type="match status" value="1"/>
</dbReference>
<dbReference type="PANTHER" id="PTHR48106">
    <property type="entry name" value="QUINONE OXIDOREDUCTASE PIG3-RELATED"/>
    <property type="match status" value="1"/>
</dbReference>
<dbReference type="InterPro" id="IPR013154">
    <property type="entry name" value="ADH-like_N"/>
</dbReference>
<dbReference type="GO" id="GO:0016651">
    <property type="term" value="F:oxidoreductase activity, acting on NAD(P)H"/>
    <property type="evidence" value="ECO:0007669"/>
    <property type="project" value="TreeGrafter"/>
</dbReference>
<comment type="caution">
    <text evidence="4">The sequence shown here is derived from an EMBL/GenBank/DDBJ whole genome shotgun (WGS) entry which is preliminary data.</text>
</comment>
<proteinExistence type="predicted"/>
<dbReference type="SUPFAM" id="SSF51735">
    <property type="entry name" value="NAD(P)-binding Rossmann-fold domains"/>
    <property type="match status" value="1"/>
</dbReference>
<dbReference type="Pfam" id="PF08240">
    <property type="entry name" value="ADH_N"/>
    <property type="match status" value="1"/>
</dbReference>